<dbReference type="InterPro" id="IPR036638">
    <property type="entry name" value="HLH_DNA-bd_sf"/>
</dbReference>
<comment type="caution">
    <text evidence="1">The sequence shown here is derived from an EMBL/GenBank/DDBJ whole genome shotgun (WGS) entry which is preliminary data.</text>
</comment>
<dbReference type="AlphaFoldDB" id="A0A6A7K6B0"/>
<organism evidence="1 2">
    <name type="scientific">Alkalibaculum sporogenes</name>
    <dbReference type="NCBI Taxonomy" id="2655001"/>
    <lineage>
        <taxon>Bacteria</taxon>
        <taxon>Bacillati</taxon>
        <taxon>Bacillota</taxon>
        <taxon>Clostridia</taxon>
        <taxon>Eubacteriales</taxon>
        <taxon>Eubacteriaceae</taxon>
        <taxon>Alkalibaculum</taxon>
    </lineage>
</organism>
<dbReference type="Proteomes" id="UP000440004">
    <property type="component" value="Unassembled WGS sequence"/>
</dbReference>
<evidence type="ECO:0000313" key="2">
    <source>
        <dbReference type="Proteomes" id="UP000440004"/>
    </source>
</evidence>
<dbReference type="InterPro" id="IPR037208">
    <property type="entry name" value="Spo0E-like_sf"/>
</dbReference>
<dbReference type="GO" id="GO:0043937">
    <property type="term" value="P:regulation of sporulation"/>
    <property type="evidence" value="ECO:0007669"/>
    <property type="project" value="InterPro"/>
</dbReference>
<dbReference type="Pfam" id="PF09388">
    <property type="entry name" value="SpoOE-like"/>
    <property type="match status" value="1"/>
</dbReference>
<accession>A0A6A7K6B0</accession>
<dbReference type="SUPFAM" id="SSF140500">
    <property type="entry name" value="BAS1536-like"/>
    <property type="match status" value="1"/>
</dbReference>
<proteinExistence type="predicted"/>
<dbReference type="Gene3D" id="4.10.280.10">
    <property type="entry name" value="Helix-loop-helix DNA-binding domain"/>
    <property type="match status" value="1"/>
</dbReference>
<dbReference type="GO" id="GO:0046983">
    <property type="term" value="F:protein dimerization activity"/>
    <property type="evidence" value="ECO:0007669"/>
    <property type="project" value="InterPro"/>
</dbReference>
<evidence type="ECO:0000313" key="1">
    <source>
        <dbReference type="EMBL" id="MPW24693.1"/>
    </source>
</evidence>
<protein>
    <submittedName>
        <fullName evidence="1">Spo0E family sporulation regulatory protein-aspartic acid phosphatase</fullName>
    </submittedName>
</protein>
<dbReference type="EMBL" id="WHNX01000003">
    <property type="protein sequence ID" value="MPW24693.1"/>
    <property type="molecule type" value="Genomic_DNA"/>
</dbReference>
<name>A0A6A7K6B0_9FIRM</name>
<gene>
    <name evidence="1" type="ORF">GC105_02645</name>
</gene>
<dbReference type="InterPro" id="IPR018540">
    <property type="entry name" value="Spo0E-like"/>
</dbReference>
<sequence length="64" mass="7576">MCYMRNVYVCIKHLKDKMDFLIDGNIENLQKPEVINISQELDKLIYKSMLLKDEDKSIKSKSHS</sequence>
<keyword evidence="2" id="KW-1185">Reference proteome</keyword>
<reference evidence="1 2" key="1">
    <citation type="submission" date="2019-10" db="EMBL/GenBank/DDBJ databases">
        <title>Alkalibaculum tamaniensis sp.nov., a new alkaliphilic acetogen, isolated on methoxylated aromatics from a mud volcano.</title>
        <authorList>
            <person name="Khomyakova M.A."/>
            <person name="Merkel A.Y."/>
            <person name="Bonch-Osmolovskaya E.A."/>
            <person name="Slobodkin A.I."/>
        </authorList>
    </citation>
    <scope>NUCLEOTIDE SEQUENCE [LARGE SCALE GENOMIC DNA]</scope>
    <source>
        <strain evidence="1 2">M08DMB</strain>
    </source>
</reference>